<protein>
    <submittedName>
        <fullName evidence="8">MATE family efflux protein</fullName>
    </submittedName>
</protein>
<feature type="transmembrane region" description="Helical" evidence="7">
    <location>
        <begin position="434"/>
        <end position="455"/>
    </location>
</feature>
<evidence type="ECO:0000256" key="3">
    <source>
        <dbReference type="ARBA" id="ARBA00022692"/>
    </source>
</evidence>
<evidence type="ECO:0000256" key="1">
    <source>
        <dbReference type="ARBA" id="ARBA00004141"/>
    </source>
</evidence>
<reference evidence="8 9" key="1">
    <citation type="submission" date="2023-07" db="EMBL/GenBank/DDBJ databases">
        <title>Sequencing the genomes of 1000 actinobacteria strains.</title>
        <authorList>
            <person name="Klenk H.-P."/>
        </authorList>
    </citation>
    <scope>NUCLEOTIDE SEQUENCE [LARGE SCALE GENOMIC DNA]</scope>
    <source>
        <strain evidence="8 9">DSM 44508</strain>
    </source>
</reference>
<accession>A0ABU2BBC8</accession>
<evidence type="ECO:0000256" key="6">
    <source>
        <dbReference type="SAM" id="MobiDB-lite"/>
    </source>
</evidence>
<dbReference type="NCBIfam" id="TIGR00797">
    <property type="entry name" value="matE"/>
    <property type="match status" value="1"/>
</dbReference>
<proteinExistence type="inferred from homology"/>
<keyword evidence="5 7" id="KW-0472">Membrane</keyword>
<evidence type="ECO:0000256" key="7">
    <source>
        <dbReference type="SAM" id="Phobius"/>
    </source>
</evidence>
<dbReference type="Proteomes" id="UP001183619">
    <property type="component" value="Unassembled WGS sequence"/>
</dbReference>
<dbReference type="PANTHER" id="PTHR42893:SF46">
    <property type="entry name" value="PROTEIN DETOXIFICATION 44, CHLOROPLASTIC"/>
    <property type="match status" value="1"/>
</dbReference>
<organism evidence="8 9">
    <name type="scientific">Corynebacterium felinum</name>
    <dbReference type="NCBI Taxonomy" id="131318"/>
    <lineage>
        <taxon>Bacteria</taxon>
        <taxon>Bacillati</taxon>
        <taxon>Actinomycetota</taxon>
        <taxon>Actinomycetes</taxon>
        <taxon>Mycobacteriales</taxon>
        <taxon>Corynebacteriaceae</taxon>
        <taxon>Corynebacterium</taxon>
    </lineage>
</organism>
<gene>
    <name evidence="8" type="ORF">J2S37_002482</name>
</gene>
<dbReference type="InterPro" id="IPR002528">
    <property type="entry name" value="MATE_fam"/>
</dbReference>
<keyword evidence="3 7" id="KW-0812">Transmembrane</keyword>
<comment type="subcellular location">
    <subcellularLocation>
        <location evidence="1">Membrane</location>
        <topology evidence="1">Multi-pass membrane protein</topology>
    </subcellularLocation>
</comment>
<feature type="transmembrane region" description="Helical" evidence="7">
    <location>
        <begin position="189"/>
        <end position="210"/>
    </location>
</feature>
<dbReference type="RefSeq" id="WP_277103590.1">
    <property type="nucleotide sequence ID" value="NZ_BAAAJS010000069.1"/>
</dbReference>
<feature type="transmembrane region" description="Helical" evidence="7">
    <location>
        <begin position="159"/>
        <end position="177"/>
    </location>
</feature>
<dbReference type="PANTHER" id="PTHR42893">
    <property type="entry name" value="PROTEIN DETOXIFICATION 44, CHLOROPLASTIC-RELATED"/>
    <property type="match status" value="1"/>
</dbReference>
<feature type="transmembrane region" description="Helical" evidence="7">
    <location>
        <begin position="302"/>
        <end position="325"/>
    </location>
</feature>
<dbReference type="EMBL" id="JAVDYF010000001">
    <property type="protein sequence ID" value="MDR7355944.1"/>
    <property type="molecule type" value="Genomic_DNA"/>
</dbReference>
<feature type="transmembrane region" description="Helical" evidence="7">
    <location>
        <begin position="123"/>
        <end position="147"/>
    </location>
</feature>
<dbReference type="CDD" id="cd13136">
    <property type="entry name" value="MATE_DinF_like"/>
    <property type="match status" value="1"/>
</dbReference>
<evidence type="ECO:0000313" key="9">
    <source>
        <dbReference type="Proteomes" id="UP001183619"/>
    </source>
</evidence>
<name>A0ABU2BBC8_9CORY</name>
<sequence length="465" mass="48518">MCGEDQLEKSSQHQHKHDRGVHEHPQLNEDAYPLPTAAGILGLALPALGVLLATPVFLLLDTAVVGHVGGAVMLAALAAGTTLYGIVTTQLTFLSYGTTARSARFFGQGNTAQAIAEGVQATWLAVGIGLILALCMFVGAPWFTLWLSADEQVSALATSWLRVACMGIPLVLIQMAGNGWLRGIQNTKAPLVFTLAGVIPGAALIPVLVIRMGIVGSAWATVAGTAIEACCFLTALVRAQGAHGGRWRPQPKVMRQQLVLGRDLIVRSLSFQIAFVSAAAVAGRMGASSLAAHQVLLQLWNFLSLALDSLAIAAQSLVGAALGAGSVRAAKKVGQKVVWYSALFSAVLAVVLGAGFQVIPRLFTVDVSVLSALAGPWWQLVGMIVVGGVVFALDGVLLGAADAAFLRTVTVCAVLCGFLPGVWLALVFGTGLVGVWWGIVAFMVIRLAGVVFRFGSMKWAQVAQL</sequence>
<evidence type="ECO:0000256" key="4">
    <source>
        <dbReference type="ARBA" id="ARBA00022989"/>
    </source>
</evidence>
<feature type="transmembrane region" description="Helical" evidence="7">
    <location>
        <begin position="377"/>
        <end position="398"/>
    </location>
</feature>
<dbReference type="Pfam" id="PF01554">
    <property type="entry name" value="MatE"/>
    <property type="match status" value="2"/>
</dbReference>
<evidence type="ECO:0000256" key="2">
    <source>
        <dbReference type="ARBA" id="ARBA00010199"/>
    </source>
</evidence>
<feature type="transmembrane region" description="Helical" evidence="7">
    <location>
        <begin position="405"/>
        <end position="428"/>
    </location>
</feature>
<comment type="similarity">
    <text evidence="2">Belongs to the multi antimicrobial extrusion (MATE) (TC 2.A.66.1) family.</text>
</comment>
<keyword evidence="4 7" id="KW-1133">Transmembrane helix</keyword>
<feature type="region of interest" description="Disordered" evidence="6">
    <location>
        <begin position="1"/>
        <end position="27"/>
    </location>
</feature>
<feature type="transmembrane region" description="Helical" evidence="7">
    <location>
        <begin position="337"/>
        <end position="357"/>
    </location>
</feature>
<feature type="transmembrane region" description="Helical" evidence="7">
    <location>
        <begin position="37"/>
        <end position="60"/>
    </location>
</feature>
<feature type="transmembrane region" description="Helical" evidence="7">
    <location>
        <begin position="67"/>
        <end position="87"/>
    </location>
</feature>
<dbReference type="InterPro" id="IPR044644">
    <property type="entry name" value="DinF-like"/>
</dbReference>
<feature type="transmembrane region" description="Helical" evidence="7">
    <location>
        <begin position="264"/>
        <end position="282"/>
    </location>
</feature>
<comment type="caution">
    <text evidence="8">The sequence shown here is derived from an EMBL/GenBank/DDBJ whole genome shotgun (WGS) entry which is preliminary data.</text>
</comment>
<feature type="compositionally biased region" description="Basic and acidic residues" evidence="6">
    <location>
        <begin position="1"/>
        <end position="11"/>
    </location>
</feature>
<keyword evidence="9" id="KW-1185">Reference proteome</keyword>
<evidence type="ECO:0000313" key="8">
    <source>
        <dbReference type="EMBL" id="MDR7355944.1"/>
    </source>
</evidence>
<evidence type="ECO:0000256" key="5">
    <source>
        <dbReference type="ARBA" id="ARBA00023136"/>
    </source>
</evidence>